<dbReference type="SMART" id="SM00393">
    <property type="entry name" value="R3H"/>
    <property type="match status" value="1"/>
</dbReference>
<sequence length="1222" mass="137941">MGCFLQQNASGKLISLRFYGALEFNTVMEQPEVEKGCASSEDGGLTRNRSFKSKQLVRSQAIRESTSPPRTVSPYAKDKDKHTEDISASERDNSDTSSHSDRCSVIDNDRLCDKKQPVEIQITPGAWDESVAPQAEHSEQRMRARRWLGHRPHSDTSRDLLTHGPRRACVCGECACPDCKGKRRKQTCPTKQDSGIVCSEDCPDCSDSDGPNCNGGKKSGSLDTDEQTFYCRCPERKEKAKSFSVSGTDFESEPTMPELVAFIKETLNKNPRDRITLLRIEKELHSLVNDNGRCVVRFPVMTSYGRMLVHRCAALFRLAHHLDHGAKSCVLVSKTGTSGGRIPCTPFRRWCTAVFPQSPRSDERPVDTAKSILKRCDTNNSAPAAAAGRSKSLEQRERDYERVRRRIFSTDNCTQDESQWPWLSGPVKLLTPESGRNKLLKVHSLEGGAGRARGPVSKSHSFGGYSEHAPAPHQRLLSRQDTHIPGDLASSSWRLSPSSSGYKTLSLRSTDSVTPSPTGGASPEPGGEGATLLWAVTHVSAVPTGALVIHPQTGRPLTNPDGTLYHFDPDNPPLMYDASGYIRGGEQKEDSSNDKKRGKLEKQQSFIDNDCECQPTEECQTKCCCECRDSSSDKNSPQKTKAASIPTSPVKNHCESKPITPEPKPEPKLKNQTENHEPQKTEAHMEIPKAKETVKHEAKVNANQNTQRFESSTQRPIEPNQYQRLESKKPYENKSVRSFESPKHPFDTNQRSFDLNQKSFDSNQRKFESNQRSFDSNQRSFDSNQKSFDSNQRSFESNQRSYESNQKSYDRYEKAFEQRVKEDAYQQHYAQGYRNEEIMSPHAVASYPQPDAGDMHTKVAPVPMQDPNIRPMCLTNMMYPTGVSHNAYPFVNTSRIEQQLPGPMYQQMIQQHEEQKQMASSPHNDNTFRIDPSYPYAADFSATCGTCDPNTMQQTRGYSVPYNQVEVQPGLMPQYSVPNVLIQQPIQHYPYQEQLVQWPSIPQPAIPAPSKFVVQDLYPLVYPNMYQPYNIVYPQVIPQPYPIVQPIYPLMDKQSDLRRNLPRAKRNPSRQADEGRYDEYKHPDEQNDIQTKIQQIKDQMSQLNTRDKGRNEWRRRNSGNGILGSYPVNFNGTVVGGAPADDSRLSTAARAIVDSIRNLQVKTNYAEPRALAPRRREDARRPPAPFVRQMSPGTWCRRSPGPLPPGYNQPRRPHPDTRNGRR</sequence>
<feature type="compositionally biased region" description="Basic and acidic residues" evidence="2">
    <location>
        <begin position="1071"/>
        <end position="1082"/>
    </location>
</feature>
<proteinExistence type="predicted"/>
<feature type="compositionally biased region" description="Polar residues" evidence="2">
    <location>
        <begin position="747"/>
        <end position="762"/>
    </location>
</feature>
<dbReference type="Gene3D" id="3.30.1370.50">
    <property type="entry name" value="R3H-like domain"/>
    <property type="match status" value="1"/>
</dbReference>
<name>A0A8J9Y709_9NEOP</name>
<accession>A0A8J9Y709</accession>
<dbReference type="InterPro" id="IPR001374">
    <property type="entry name" value="R3H_dom"/>
</dbReference>
<feature type="compositionally biased region" description="Polar residues" evidence="2">
    <location>
        <begin position="770"/>
        <end position="807"/>
    </location>
</feature>
<dbReference type="InterPro" id="IPR024771">
    <property type="entry name" value="SUZ"/>
</dbReference>
<feature type="compositionally biased region" description="Polar residues" evidence="2">
    <location>
        <begin position="701"/>
        <end position="724"/>
    </location>
</feature>
<dbReference type="InterPro" id="IPR051937">
    <property type="entry name" value="R3H_domain_containing"/>
</dbReference>
<dbReference type="EMBL" id="OV170231">
    <property type="protein sequence ID" value="CAH0717071.1"/>
    <property type="molecule type" value="Genomic_DNA"/>
</dbReference>
<evidence type="ECO:0000313" key="4">
    <source>
        <dbReference type="EMBL" id="CAH0717071.1"/>
    </source>
</evidence>
<feature type="region of interest" description="Disordered" evidence="2">
    <location>
        <begin position="377"/>
        <end position="398"/>
    </location>
</feature>
<organism evidence="4 5">
    <name type="scientific">Brenthis ino</name>
    <name type="common">lesser marbled fritillary</name>
    <dbReference type="NCBI Taxonomy" id="405034"/>
    <lineage>
        <taxon>Eukaryota</taxon>
        <taxon>Metazoa</taxon>
        <taxon>Ecdysozoa</taxon>
        <taxon>Arthropoda</taxon>
        <taxon>Hexapoda</taxon>
        <taxon>Insecta</taxon>
        <taxon>Pterygota</taxon>
        <taxon>Neoptera</taxon>
        <taxon>Endopterygota</taxon>
        <taxon>Lepidoptera</taxon>
        <taxon>Glossata</taxon>
        <taxon>Ditrysia</taxon>
        <taxon>Papilionoidea</taxon>
        <taxon>Nymphalidae</taxon>
        <taxon>Heliconiinae</taxon>
        <taxon>Argynnini</taxon>
        <taxon>Brenthis</taxon>
    </lineage>
</organism>
<feature type="compositionally biased region" description="Polar residues" evidence="2">
    <location>
        <begin position="56"/>
        <end position="70"/>
    </location>
</feature>
<feature type="compositionally biased region" description="Low complexity" evidence="2">
    <location>
        <begin position="514"/>
        <end position="525"/>
    </location>
</feature>
<dbReference type="OrthoDB" id="278430at2759"/>
<feature type="region of interest" description="Disordered" evidence="2">
    <location>
        <begin position="488"/>
        <end position="529"/>
    </location>
</feature>
<keyword evidence="5" id="KW-1185">Reference proteome</keyword>
<feature type="domain" description="SUZ" evidence="3">
    <location>
        <begin position="341"/>
        <end position="412"/>
    </location>
</feature>
<evidence type="ECO:0000256" key="1">
    <source>
        <dbReference type="ARBA" id="ARBA00022553"/>
    </source>
</evidence>
<dbReference type="Pfam" id="PF12752">
    <property type="entry name" value="SUZ"/>
    <property type="match status" value="1"/>
</dbReference>
<feature type="region of interest" description="Disordered" evidence="2">
    <location>
        <begin position="35"/>
        <end position="102"/>
    </location>
</feature>
<dbReference type="GO" id="GO:0003676">
    <property type="term" value="F:nucleic acid binding"/>
    <property type="evidence" value="ECO:0007669"/>
    <property type="project" value="InterPro"/>
</dbReference>
<feature type="compositionally biased region" description="Basic and acidic residues" evidence="2">
    <location>
        <begin position="585"/>
        <end position="595"/>
    </location>
</feature>
<feature type="region of interest" description="Disordered" evidence="2">
    <location>
        <begin position="570"/>
        <end position="602"/>
    </location>
</feature>
<dbReference type="PROSITE" id="PS51673">
    <property type="entry name" value="SUZ"/>
    <property type="match status" value="1"/>
</dbReference>
<dbReference type="SUPFAM" id="SSF82708">
    <property type="entry name" value="R3H domain"/>
    <property type="match status" value="1"/>
</dbReference>
<feature type="compositionally biased region" description="Basic and acidic residues" evidence="2">
    <location>
        <begin position="76"/>
        <end position="102"/>
    </location>
</feature>
<feature type="compositionally biased region" description="Basic and acidic residues" evidence="2">
    <location>
        <begin position="725"/>
        <end position="746"/>
    </location>
</feature>
<evidence type="ECO:0000259" key="3">
    <source>
        <dbReference type="PROSITE" id="PS51673"/>
    </source>
</evidence>
<protein>
    <recommendedName>
        <fullName evidence="3">SUZ domain-containing protein</fullName>
    </recommendedName>
</protein>
<gene>
    <name evidence="4" type="ORF">BINO364_LOCUS3713</name>
</gene>
<reference evidence="4" key="1">
    <citation type="submission" date="2021-12" db="EMBL/GenBank/DDBJ databases">
        <authorList>
            <person name="Martin H S."/>
        </authorList>
    </citation>
    <scope>NUCLEOTIDE SEQUENCE</scope>
</reference>
<feature type="compositionally biased region" description="Polar residues" evidence="2">
    <location>
        <begin position="501"/>
        <end position="513"/>
    </location>
</feature>
<dbReference type="InterPro" id="IPR036867">
    <property type="entry name" value="R3H_dom_sf"/>
</dbReference>
<dbReference type="CDD" id="cd02642">
    <property type="entry name" value="R3H_encore_like"/>
    <property type="match status" value="1"/>
</dbReference>
<feature type="non-terminal residue" evidence="4">
    <location>
        <position position="1222"/>
    </location>
</feature>
<dbReference type="PANTHER" id="PTHR15672:SF8">
    <property type="entry name" value="PROTEIN ENCORE"/>
    <property type="match status" value="1"/>
</dbReference>
<feature type="region of interest" description="Disordered" evidence="2">
    <location>
        <begin position="1167"/>
        <end position="1222"/>
    </location>
</feature>
<feature type="compositionally biased region" description="Low complexity" evidence="2">
    <location>
        <begin position="490"/>
        <end position="500"/>
    </location>
</feature>
<dbReference type="PANTHER" id="PTHR15672">
    <property type="entry name" value="CAMP-REGULATED PHOSPHOPROTEIN 21 RELATED R3H DOMAIN CONTAINING PROTEIN"/>
    <property type="match status" value="1"/>
</dbReference>
<keyword evidence="1" id="KW-0597">Phosphoprotein</keyword>
<feature type="region of interest" description="Disordered" evidence="2">
    <location>
        <begin position="446"/>
        <end position="469"/>
    </location>
</feature>
<evidence type="ECO:0000313" key="5">
    <source>
        <dbReference type="Proteomes" id="UP000838878"/>
    </source>
</evidence>
<dbReference type="Pfam" id="PF01424">
    <property type="entry name" value="R3H"/>
    <property type="match status" value="1"/>
</dbReference>
<feature type="compositionally biased region" description="Basic and acidic residues" evidence="2">
    <location>
        <begin position="1213"/>
        <end position="1222"/>
    </location>
</feature>
<evidence type="ECO:0000256" key="2">
    <source>
        <dbReference type="SAM" id="MobiDB-lite"/>
    </source>
</evidence>
<dbReference type="Proteomes" id="UP000838878">
    <property type="component" value="Chromosome 11"/>
</dbReference>
<feature type="compositionally biased region" description="Polar residues" evidence="2">
    <location>
        <begin position="633"/>
        <end position="650"/>
    </location>
</feature>
<feature type="region of interest" description="Disordered" evidence="2">
    <location>
        <begin position="1059"/>
        <end position="1082"/>
    </location>
</feature>
<feature type="region of interest" description="Disordered" evidence="2">
    <location>
        <begin position="629"/>
        <end position="809"/>
    </location>
</feature>
<dbReference type="AlphaFoldDB" id="A0A8J9Y709"/>
<feature type="compositionally biased region" description="Basic and acidic residues" evidence="2">
    <location>
        <begin position="663"/>
        <end position="699"/>
    </location>
</feature>